<keyword evidence="5" id="KW-1185">Reference proteome</keyword>
<proteinExistence type="predicted"/>
<feature type="domain" description="Two component regulator three Y" evidence="3">
    <location>
        <begin position="25"/>
        <end position="87"/>
    </location>
</feature>
<dbReference type="RefSeq" id="WP_081088671.1">
    <property type="nucleotide sequence ID" value="NZ_CCXW01000001.1"/>
</dbReference>
<evidence type="ECO:0000256" key="2">
    <source>
        <dbReference type="ARBA" id="ARBA00023315"/>
    </source>
</evidence>
<evidence type="ECO:0000313" key="5">
    <source>
        <dbReference type="Proteomes" id="UP000182110"/>
    </source>
</evidence>
<dbReference type="Pfam" id="PF07495">
    <property type="entry name" value="Y_Y_Y"/>
    <property type="match status" value="1"/>
</dbReference>
<comment type="caution">
    <text evidence="4">The sequence shown here is derived from an EMBL/GenBank/DDBJ whole genome shotgun (WGS) entry which is preliminary data.</text>
</comment>
<dbReference type="Proteomes" id="UP000182110">
    <property type="component" value="Unassembled WGS sequence"/>
</dbReference>
<accession>A0AAN2TU85</accession>
<evidence type="ECO:0000259" key="3">
    <source>
        <dbReference type="Pfam" id="PF07495"/>
    </source>
</evidence>
<dbReference type="PANTHER" id="PTHR42811">
    <property type="entry name" value="SERINE ACETYLTRANSFERASE"/>
    <property type="match status" value="1"/>
</dbReference>
<dbReference type="Gene3D" id="2.160.10.10">
    <property type="entry name" value="Hexapeptide repeat proteins"/>
    <property type="match status" value="1"/>
</dbReference>
<reference evidence="4 5" key="1">
    <citation type="journal article" date="2014" name="Genome Announc.">
        <title>Genome Sequence of Bacillus simplex Strain P558, Isolated from a Human Fecal Sample.</title>
        <authorList>
            <person name="Croce O."/>
            <person name="Hugon P."/>
            <person name="Lagier J.C."/>
            <person name="Bibi F."/>
            <person name="Robert C."/>
            <person name="Azhar E.I."/>
            <person name="Raoult D."/>
            <person name="Fournier P.E."/>
        </authorList>
    </citation>
    <scope>NUCLEOTIDE SEQUENCE [LARGE SCALE GENOMIC DNA]</scope>
    <source>
        <strain evidence="4 5">P558</strain>
    </source>
</reference>
<organism evidence="4 5">
    <name type="scientific">Peribacillus simplex</name>
    <dbReference type="NCBI Taxonomy" id="1478"/>
    <lineage>
        <taxon>Bacteria</taxon>
        <taxon>Bacillati</taxon>
        <taxon>Bacillota</taxon>
        <taxon>Bacilli</taxon>
        <taxon>Bacillales</taxon>
        <taxon>Bacillaceae</taxon>
        <taxon>Peribacillus</taxon>
    </lineage>
</organism>
<dbReference type="SUPFAM" id="SSF51161">
    <property type="entry name" value="Trimeric LpxA-like enzymes"/>
    <property type="match status" value="1"/>
</dbReference>
<dbReference type="InterPro" id="IPR011123">
    <property type="entry name" value="Y_Y_Y"/>
</dbReference>
<dbReference type="EMBL" id="CCXW01000001">
    <property type="protein sequence ID" value="CEG33806.1"/>
    <property type="molecule type" value="Genomic_DNA"/>
</dbReference>
<dbReference type="GO" id="GO:0016746">
    <property type="term" value="F:acyltransferase activity"/>
    <property type="evidence" value="ECO:0007669"/>
    <property type="project" value="UniProtKB-KW"/>
</dbReference>
<dbReference type="InterPro" id="IPR011004">
    <property type="entry name" value="Trimer_LpxA-like_sf"/>
</dbReference>
<dbReference type="AlphaFoldDB" id="A0AAN2TU85"/>
<keyword evidence="1" id="KW-0808">Transferase</keyword>
<evidence type="ECO:0000313" key="4">
    <source>
        <dbReference type="EMBL" id="CEG33806.1"/>
    </source>
</evidence>
<protein>
    <submittedName>
        <fullName evidence="4">Serine O-acetyltransferase (Serine acetyltransferase)</fullName>
    </submittedName>
</protein>
<dbReference type="CDD" id="cd03354">
    <property type="entry name" value="LbH_SAT"/>
    <property type="match status" value="1"/>
</dbReference>
<keyword evidence="2" id="KW-0012">Acyltransferase</keyword>
<dbReference type="InterPro" id="IPR045304">
    <property type="entry name" value="LbH_SAT"/>
</dbReference>
<name>A0AAN2TU85_9BACI</name>
<sequence>MSIIFKSVNAKLENYYQIKLTCNAQGEDLEFAYYVYKDDEVIEKFPYDGNSSFLYNLSEEGSYRVRTYIRDKNGNKIAKTSKTIDFIGFDQTSIQEEPLQIVIYGVSKNSIFIKSILEKRYKVLCFVDDDVNKFGDEFFGLKVSNLVSIKDLGDVNVIISNPYSAQLEKSLMSHGINNYEFFNFSLAPNNLVIKTMYDQSAIELYRISRFCYLNGLKDEAEFIQSFIQFKFNSFIPYTAEIAEGTRFGYGAVGMIIHKKAKIGKNCVISQNVTIGSKGPLPIIGDNVYIAPGSKCIGGQIGNNVVIGANSVVTKEIPDNCVVAGVPAKIVSTDMEKYQNYFRKK</sequence>
<gene>
    <name evidence="4" type="primary">sat_2</name>
    <name evidence="4" type="ORF">BN1180_03987</name>
</gene>
<evidence type="ECO:0000256" key="1">
    <source>
        <dbReference type="ARBA" id="ARBA00022679"/>
    </source>
</evidence>